<evidence type="ECO:0000313" key="1">
    <source>
        <dbReference type="EMBL" id="CAD7637787.1"/>
    </source>
</evidence>
<dbReference type="Proteomes" id="UP000728032">
    <property type="component" value="Unassembled WGS sequence"/>
</dbReference>
<dbReference type="EMBL" id="CAJPVJ010000131">
    <property type="protein sequence ID" value="CAG2161382.1"/>
    <property type="molecule type" value="Genomic_DNA"/>
</dbReference>
<dbReference type="EMBL" id="OC914956">
    <property type="protein sequence ID" value="CAD7637787.1"/>
    <property type="molecule type" value="Genomic_DNA"/>
</dbReference>
<proteinExistence type="predicted"/>
<keyword evidence="2" id="KW-1185">Reference proteome</keyword>
<gene>
    <name evidence="1" type="ORF">ONB1V03_LOCUS1020</name>
</gene>
<evidence type="ECO:0000313" key="2">
    <source>
        <dbReference type="Proteomes" id="UP000728032"/>
    </source>
</evidence>
<organism evidence="1">
    <name type="scientific">Oppiella nova</name>
    <dbReference type="NCBI Taxonomy" id="334625"/>
    <lineage>
        <taxon>Eukaryota</taxon>
        <taxon>Metazoa</taxon>
        <taxon>Ecdysozoa</taxon>
        <taxon>Arthropoda</taxon>
        <taxon>Chelicerata</taxon>
        <taxon>Arachnida</taxon>
        <taxon>Acari</taxon>
        <taxon>Acariformes</taxon>
        <taxon>Sarcoptiformes</taxon>
        <taxon>Oribatida</taxon>
        <taxon>Brachypylina</taxon>
        <taxon>Oppioidea</taxon>
        <taxon>Oppiidae</taxon>
        <taxon>Oppiella</taxon>
    </lineage>
</organism>
<reference evidence="1" key="1">
    <citation type="submission" date="2020-11" db="EMBL/GenBank/DDBJ databases">
        <authorList>
            <person name="Tran Van P."/>
        </authorList>
    </citation>
    <scope>NUCLEOTIDE SEQUENCE</scope>
</reference>
<dbReference type="AlphaFoldDB" id="A0A7R9L9Y0"/>
<accession>A0A7R9L9Y0</accession>
<sequence length="141" mass="16320">MNTTIWTINQEYSNDLKVNKISLVADNGREHPDDHQYTAALSFRVNNLTLIARLRKSDEVFDWFEFDGKHTVPINSSSHPFLEKIDYKNMTTSNSYPIVFTSSDTYFETLIQSKDFNNCSLIRYSIEYSNSASKDPDISIM</sequence>
<protein>
    <submittedName>
        <fullName evidence="1">Uncharacterized protein</fullName>
    </submittedName>
</protein>
<name>A0A7R9L9Y0_9ACAR</name>